<accession>A0AAN9IHQ8</accession>
<organism evidence="4 5">
    <name type="scientific">Clitoria ternatea</name>
    <name type="common">Butterfly pea</name>
    <dbReference type="NCBI Taxonomy" id="43366"/>
    <lineage>
        <taxon>Eukaryota</taxon>
        <taxon>Viridiplantae</taxon>
        <taxon>Streptophyta</taxon>
        <taxon>Embryophyta</taxon>
        <taxon>Tracheophyta</taxon>
        <taxon>Spermatophyta</taxon>
        <taxon>Magnoliopsida</taxon>
        <taxon>eudicotyledons</taxon>
        <taxon>Gunneridae</taxon>
        <taxon>Pentapetalae</taxon>
        <taxon>rosids</taxon>
        <taxon>fabids</taxon>
        <taxon>Fabales</taxon>
        <taxon>Fabaceae</taxon>
        <taxon>Papilionoideae</taxon>
        <taxon>50 kb inversion clade</taxon>
        <taxon>NPAAA clade</taxon>
        <taxon>indigoferoid/millettioid clade</taxon>
        <taxon>Phaseoleae</taxon>
        <taxon>Clitoria</taxon>
    </lineage>
</organism>
<dbReference type="InterPro" id="IPR011009">
    <property type="entry name" value="Kinase-like_dom_sf"/>
</dbReference>
<dbReference type="GO" id="GO:0007166">
    <property type="term" value="P:cell surface receptor signaling pathway"/>
    <property type="evidence" value="ECO:0007669"/>
    <property type="project" value="InterPro"/>
</dbReference>
<proteinExistence type="predicted"/>
<dbReference type="InterPro" id="IPR045274">
    <property type="entry name" value="WAK-like"/>
</dbReference>
<dbReference type="Proteomes" id="UP001359559">
    <property type="component" value="Unassembled WGS sequence"/>
</dbReference>
<keyword evidence="2" id="KW-0067">ATP-binding</keyword>
<dbReference type="InterPro" id="IPR000719">
    <property type="entry name" value="Prot_kinase_dom"/>
</dbReference>
<evidence type="ECO:0000256" key="2">
    <source>
        <dbReference type="ARBA" id="ARBA00022840"/>
    </source>
</evidence>
<evidence type="ECO:0000313" key="4">
    <source>
        <dbReference type="EMBL" id="KAK7277690.1"/>
    </source>
</evidence>
<comment type="caution">
    <text evidence="4">The sequence shown here is derived from an EMBL/GenBank/DDBJ whole genome shotgun (WGS) entry which is preliminary data.</text>
</comment>
<dbReference type="PANTHER" id="PTHR27005:SF468">
    <property type="entry name" value="OS01G0310500 PROTEIN"/>
    <property type="match status" value="1"/>
</dbReference>
<feature type="domain" description="Protein kinase" evidence="3">
    <location>
        <begin position="1"/>
        <end position="173"/>
    </location>
</feature>
<dbReference type="Pfam" id="PF00069">
    <property type="entry name" value="Pkinase"/>
    <property type="match status" value="1"/>
</dbReference>
<keyword evidence="5" id="KW-1185">Reference proteome</keyword>
<dbReference type="EMBL" id="JAYKXN010000006">
    <property type="protein sequence ID" value="KAK7277690.1"/>
    <property type="molecule type" value="Genomic_DNA"/>
</dbReference>
<keyword evidence="1" id="KW-0547">Nucleotide-binding</keyword>
<dbReference type="SUPFAM" id="SSF56112">
    <property type="entry name" value="Protein kinase-like (PK-like)"/>
    <property type="match status" value="1"/>
</dbReference>
<dbReference type="GO" id="GO:0004674">
    <property type="term" value="F:protein serine/threonine kinase activity"/>
    <property type="evidence" value="ECO:0007669"/>
    <property type="project" value="TreeGrafter"/>
</dbReference>
<sequence length="226" mass="25479">MVNSPTQNESSTTLRDFKSTNILLDDRYTAKVSDFGTSRLIPRDRCQLTTLVQGTLGYLDPEYFQTSQLTEKSDVYSFGVVLAELLTGRRALSFDMPEEERNLALYFLSAMKNDCLFQVVEDSVSEGNIEQVKEVANIAQWCLRLRSEERPTMKEVAMELESLRMMATTSAWINARSSSTEYVVGERSGLSETDYANCNYTFNNACTGPEDDTICNGVMSPLWDGR</sequence>
<dbReference type="GO" id="GO:0005886">
    <property type="term" value="C:plasma membrane"/>
    <property type="evidence" value="ECO:0007669"/>
    <property type="project" value="TreeGrafter"/>
</dbReference>
<evidence type="ECO:0000256" key="1">
    <source>
        <dbReference type="ARBA" id="ARBA00022741"/>
    </source>
</evidence>
<dbReference type="PANTHER" id="PTHR27005">
    <property type="entry name" value="WALL-ASSOCIATED RECEPTOR KINASE-LIKE 21"/>
    <property type="match status" value="1"/>
</dbReference>
<name>A0AAN9IHQ8_CLITE</name>
<evidence type="ECO:0000259" key="3">
    <source>
        <dbReference type="PROSITE" id="PS50011"/>
    </source>
</evidence>
<dbReference type="FunFam" id="1.10.510.10:FF:000084">
    <property type="entry name" value="Wall-associated receptor kinase 2"/>
    <property type="match status" value="1"/>
</dbReference>
<dbReference type="GO" id="GO:0005524">
    <property type="term" value="F:ATP binding"/>
    <property type="evidence" value="ECO:0007669"/>
    <property type="project" value="UniProtKB-KW"/>
</dbReference>
<reference evidence="4 5" key="1">
    <citation type="submission" date="2024-01" db="EMBL/GenBank/DDBJ databases">
        <title>The genomes of 5 underutilized Papilionoideae crops provide insights into root nodulation and disease resistance.</title>
        <authorList>
            <person name="Yuan L."/>
        </authorList>
    </citation>
    <scope>NUCLEOTIDE SEQUENCE [LARGE SCALE GENOMIC DNA]</scope>
    <source>
        <strain evidence="4">LY-2023</strain>
        <tissue evidence="4">Leaf</tissue>
    </source>
</reference>
<dbReference type="Gene3D" id="1.10.510.10">
    <property type="entry name" value="Transferase(Phosphotransferase) domain 1"/>
    <property type="match status" value="1"/>
</dbReference>
<protein>
    <recommendedName>
        <fullName evidence="3">Protein kinase domain-containing protein</fullName>
    </recommendedName>
</protein>
<evidence type="ECO:0000313" key="5">
    <source>
        <dbReference type="Proteomes" id="UP001359559"/>
    </source>
</evidence>
<dbReference type="PROSITE" id="PS50011">
    <property type="entry name" value="PROTEIN_KINASE_DOM"/>
    <property type="match status" value="1"/>
</dbReference>
<gene>
    <name evidence="4" type="ORF">RJT34_22705</name>
</gene>
<dbReference type="AlphaFoldDB" id="A0AAN9IHQ8"/>